<name>A0ABD1M614_9FABA</name>
<dbReference type="AlphaFoldDB" id="A0ABD1M614"/>
<dbReference type="Proteomes" id="UP001603857">
    <property type="component" value="Unassembled WGS sequence"/>
</dbReference>
<reference evidence="1 2" key="1">
    <citation type="submission" date="2024-08" db="EMBL/GenBank/DDBJ databases">
        <title>Insights into the chromosomal genome structure of Flemingia macrophylla.</title>
        <authorList>
            <person name="Ding Y."/>
            <person name="Zhao Y."/>
            <person name="Bi W."/>
            <person name="Wu M."/>
            <person name="Zhao G."/>
            <person name="Gong Y."/>
            <person name="Li W."/>
            <person name="Zhang P."/>
        </authorList>
    </citation>
    <scope>NUCLEOTIDE SEQUENCE [LARGE SCALE GENOMIC DNA]</scope>
    <source>
        <strain evidence="1">DYQJB</strain>
        <tissue evidence="1">Leaf</tissue>
    </source>
</reference>
<keyword evidence="2" id="KW-1185">Reference proteome</keyword>
<protein>
    <submittedName>
        <fullName evidence="1">Uncharacterized protein</fullName>
    </submittedName>
</protein>
<proteinExistence type="predicted"/>
<organism evidence="1 2">
    <name type="scientific">Flemingia macrophylla</name>
    <dbReference type="NCBI Taxonomy" id="520843"/>
    <lineage>
        <taxon>Eukaryota</taxon>
        <taxon>Viridiplantae</taxon>
        <taxon>Streptophyta</taxon>
        <taxon>Embryophyta</taxon>
        <taxon>Tracheophyta</taxon>
        <taxon>Spermatophyta</taxon>
        <taxon>Magnoliopsida</taxon>
        <taxon>eudicotyledons</taxon>
        <taxon>Gunneridae</taxon>
        <taxon>Pentapetalae</taxon>
        <taxon>rosids</taxon>
        <taxon>fabids</taxon>
        <taxon>Fabales</taxon>
        <taxon>Fabaceae</taxon>
        <taxon>Papilionoideae</taxon>
        <taxon>50 kb inversion clade</taxon>
        <taxon>NPAAA clade</taxon>
        <taxon>indigoferoid/millettioid clade</taxon>
        <taxon>Phaseoleae</taxon>
        <taxon>Flemingia</taxon>
    </lineage>
</organism>
<comment type="caution">
    <text evidence="1">The sequence shown here is derived from an EMBL/GenBank/DDBJ whole genome shotgun (WGS) entry which is preliminary data.</text>
</comment>
<dbReference type="EMBL" id="JBGMDY010000006">
    <property type="protein sequence ID" value="KAL2331211.1"/>
    <property type="molecule type" value="Genomic_DNA"/>
</dbReference>
<accession>A0ABD1M614</accession>
<evidence type="ECO:0000313" key="1">
    <source>
        <dbReference type="EMBL" id="KAL2331211.1"/>
    </source>
</evidence>
<evidence type="ECO:0000313" key="2">
    <source>
        <dbReference type="Proteomes" id="UP001603857"/>
    </source>
</evidence>
<gene>
    <name evidence="1" type="ORF">Fmac_018792</name>
</gene>
<sequence length="244" mass="27615">MSSRDSVGVKFSKDKRPRYYVLDPPYLWGSLSFCCERLYSDFIRIRLAPASVWLKCFPCRVPLFPVRESPSALTGRARILMSAHAQNSSDTSPSRCAAVRFPASLARFFIMGFIPDPNESIPCCSPLPEAKDGVEPSFQDLQSDTFPLCYPAKPATSCAKVKRLFFLPRSLFFDICGRSTLYDRRRVTREEGTTSFSLALLHFPFLIESRKPLHYWYRGQKVASSICSGKEHLEASFCLVSNHA</sequence>